<dbReference type="STRING" id="519424.AZF04_10390"/>
<dbReference type="OrthoDB" id="3472490at2"/>
<reference evidence="7" key="1">
    <citation type="submission" date="2016-02" db="EMBL/GenBank/DDBJ databases">
        <title>Genome sequence of Bacillus trypoxylicola KCTC 13244(T).</title>
        <authorList>
            <person name="Jeong H."/>
            <person name="Park S.-H."/>
            <person name="Choi S.-K."/>
        </authorList>
    </citation>
    <scope>NUCLEOTIDE SEQUENCE [LARGE SCALE GENOMIC DNA]</scope>
    <source>
        <strain evidence="7">KCTC 13244</strain>
    </source>
</reference>
<dbReference type="NCBIfam" id="TIGR02937">
    <property type="entry name" value="sigma70-ECF"/>
    <property type="match status" value="1"/>
</dbReference>
<dbReference type="Gene3D" id="1.10.1740.10">
    <property type="match status" value="1"/>
</dbReference>
<keyword evidence="4" id="KW-0804">Transcription</keyword>
<dbReference type="InterPro" id="IPR007627">
    <property type="entry name" value="RNA_pol_sigma70_r2"/>
</dbReference>
<protein>
    <submittedName>
        <fullName evidence="7">RNA polymerase subunit sigma</fullName>
    </submittedName>
</protein>
<dbReference type="Pfam" id="PF04542">
    <property type="entry name" value="Sigma70_r2"/>
    <property type="match status" value="1"/>
</dbReference>
<dbReference type="Gene3D" id="1.10.10.10">
    <property type="entry name" value="Winged helix-like DNA-binding domain superfamily/Winged helix DNA-binding domain"/>
    <property type="match status" value="1"/>
</dbReference>
<dbReference type="InterPro" id="IPR013324">
    <property type="entry name" value="RNA_pol_sigma_r3/r4-like"/>
</dbReference>
<keyword evidence="2" id="KW-0805">Transcription regulation</keyword>
<dbReference type="InterPro" id="IPR036388">
    <property type="entry name" value="WH-like_DNA-bd_sf"/>
</dbReference>
<dbReference type="Proteomes" id="UP000075806">
    <property type="component" value="Unassembled WGS sequence"/>
</dbReference>
<evidence type="ECO:0000313" key="7">
    <source>
        <dbReference type="EMBL" id="KYG27595.1"/>
    </source>
</evidence>
<dbReference type="RefSeq" id="WP_061949727.1">
    <property type="nucleotide sequence ID" value="NZ_LTAO01000036.1"/>
</dbReference>
<dbReference type="GO" id="GO:0006352">
    <property type="term" value="P:DNA-templated transcription initiation"/>
    <property type="evidence" value="ECO:0007669"/>
    <property type="project" value="InterPro"/>
</dbReference>
<evidence type="ECO:0000256" key="4">
    <source>
        <dbReference type="ARBA" id="ARBA00023163"/>
    </source>
</evidence>
<dbReference type="AlphaFoldDB" id="A0A162D0H5"/>
<dbReference type="SUPFAM" id="SSF88946">
    <property type="entry name" value="Sigma2 domain of RNA polymerase sigma factors"/>
    <property type="match status" value="1"/>
</dbReference>
<keyword evidence="8" id="KW-1185">Reference proteome</keyword>
<evidence type="ECO:0000259" key="6">
    <source>
        <dbReference type="Pfam" id="PF08281"/>
    </source>
</evidence>
<dbReference type="InterPro" id="IPR013249">
    <property type="entry name" value="RNA_pol_sigma70_r4_t2"/>
</dbReference>
<dbReference type="NCBIfam" id="NF007216">
    <property type="entry name" value="PRK09638.1"/>
    <property type="match status" value="1"/>
</dbReference>
<accession>A0A162D0H5</accession>
<evidence type="ECO:0000256" key="3">
    <source>
        <dbReference type="ARBA" id="ARBA00023082"/>
    </source>
</evidence>
<evidence type="ECO:0000313" key="8">
    <source>
        <dbReference type="Proteomes" id="UP000075806"/>
    </source>
</evidence>
<evidence type="ECO:0000259" key="5">
    <source>
        <dbReference type="Pfam" id="PF04542"/>
    </source>
</evidence>
<organism evidence="7 8">
    <name type="scientific">Alkalihalobacillus trypoxylicola</name>
    <dbReference type="NCBI Taxonomy" id="519424"/>
    <lineage>
        <taxon>Bacteria</taxon>
        <taxon>Bacillati</taxon>
        <taxon>Bacillota</taxon>
        <taxon>Bacilli</taxon>
        <taxon>Bacillales</taxon>
        <taxon>Bacillaceae</taxon>
        <taxon>Alkalihalobacillus</taxon>
    </lineage>
</organism>
<dbReference type="GO" id="GO:0016987">
    <property type="term" value="F:sigma factor activity"/>
    <property type="evidence" value="ECO:0007669"/>
    <property type="project" value="UniProtKB-KW"/>
</dbReference>
<comment type="caution">
    <text evidence="7">The sequence shown here is derived from an EMBL/GenBank/DDBJ whole genome shotgun (WGS) entry which is preliminary data.</text>
</comment>
<sequence length="181" mass="21428">METQNDFVLIEKALLGEKEAFAKLYERYYSFLFKYLLKITTNEELSKDLTQETMLKAYLKLNTFQGKSQFSTWLISIATRLYMDFLRKRKKEARKLSNLKSDLSRKIIWLADKQNISWSDTFLSFNELDPKLKVPILLKHYYGYTYEEIAVMLGMREGTVKSRVHNGLKKLKETTFEMGES</sequence>
<dbReference type="PANTHER" id="PTHR43133">
    <property type="entry name" value="RNA POLYMERASE ECF-TYPE SIGMA FACTO"/>
    <property type="match status" value="1"/>
</dbReference>
<dbReference type="SUPFAM" id="SSF88659">
    <property type="entry name" value="Sigma3 and sigma4 domains of RNA polymerase sigma factors"/>
    <property type="match status" value="1"/>
</dbReference>
<dbReference type="PANTHER" id="PTHR43133:SF60">
    <property type="entry name" value="RNA POLYMERASE SIGMA FACTOR SIGV"/>
    <property type="match status" value="1"/>
</dbReference>
<dbReference type="InterPro" id="IPR039425">
    <property type="entry name" value="RNA_pol_sigma-70-like"/>
</dbReference>
<feature type="domain" description="RNA polymerase sigma factor 70 region 4 type 2" evidence="6">
    <location>
        <begin position="126"/>
        <end position="171"/>
    </location>
</feature>
<dbReference type="Pfam" id="PF08281">
    <property type="entry name" value="Sigma70_r4_2"/>
    <property type="match status" value="1"/>
</dbReference>
<dbReference type="GO" id="GO:0003677">
    <property type="term" value="F:DNA binding"/>
    <property type="evidence" value="ECO:0007669"/>
    <property type="project" value="InterPro"/>
</dbReference>
<dbReference type="InterPro" id="IPR013325">
    <property type="entry name" value="RNA_pol_sigma_r2"/>
</dbReference>
<comment type="similarity">
    <text evidence="1">Belongs to the sigma-70 factor family. ECF subfamily.</text>
</comment>
<feature type="domain" description="RNA polymerase sigma-70 region 2" evidence="5">
    <location>
        <begin position="24"/>
        <end position="91"/>
    </location>
</feature>
<proteinExistence type="inferred from homology"/>
<keyword evidence="3" id="KW-0731">Sigma factor</keyword>
<dbReference type="CDD" id="cd06171">
    <property type="entry name" value="Sigma70_r4"/>
    <property type="match status" value="1"/>
</dbReference>
<dbReference type="InterPro" id="IPR014284">
    <property type="entry name" value="RNA_pol_sigma-70_dom"/>
</dbReference>
<dbReference type="EMBL" id="LTAO01000036">
    <property type="protein sequence ID" value="KYG27595.1"/>
    <property type="molecule type" value="Genomic_DNA"/>
</dbReference>
<evidence type="ECO:0000256" key="1">
    <source>
        <dbReference type="ARBA" id="ARBA00010641"/>
    </source>
</evidence>
<evidence type="ECO:0000256" key="2">
    <source>
        <dbReference type="ARBA" id="ARBA00023015"/>
    </source>
</evidence>
<gene>
    <name evidence="7" type="ORF">AZF04_10390</name>
</gene>
<name>A0A162D0H5_9BACI</name>